<protein>
    <submittedName>
        <fullName evidence="5">Uncharacterized protein</fullName>
    </submittedName>
</protein>
<keyword evidence="4" id="KW-1133">Transmembrane helix</keyword>
<dbReference type="GO" id="GO:0016705">
    <property type="term" value="F:oxidoreductase activity, acting on paired donors, with incorporation or reduction of molecular oxygen"/>
    <property type="evidence" value="ECO:0007669"/>
    <property type="project" value="InterPro"/>
</dbReference>
<dbReference type="EMBL" id="RBNI01004373">
    <property type="protein sequence ID" value="RUP47565.1"/>
    <property type="molecule type" value="Genomic_DNA"/>
</dbReference>
<comment type="caution">
    <text evidence="5">The sequence shown here is derived from an EMBL/GenBank/DDBJ whole genome shotgun (WGS) entry which is preliminary data.</text>
</comment>
<dbReference type="GO" id="GO:0004497">
    <property type="term" value="F:monooxygenase activity"/>
    <property type="evidence" value="ECO:0007669"/>
    <property type="project" value="InterPro"/>
</dbReference>
<accession>A0A433D9N2</accession>
<keyword evidence="4" id="KW-0812">Transmembrane</keyword>
<feature type="transmembrane region" description="Helical" evidence="4">
    <location>
        <begin position="96"/>
        <end position="118"/>
    </location>
</feature>
<sequence length="241" mass="26608">MLRGSKKIGMNLPNLITKHITPNLKADMPHVVCKLHESMDNWLGGVQDSITMENPAMMVQDMIANASASVFVGEELCNNKEFIHTTKVLTTDVSNILLKIGLIGLIPTLSVLFLFTFVNPASKHVVVVSRVTSPEVERRMKEAREHGDSWNRPQDIIQDMIDQFPSDSPAPLVTKAITNALYALADYEEYVQDLLDEQEAVLAEEEAEEPGVEFDTPAPAASLPFKRLRQSCLSSCASTGL</sequence>
<evidence type="ECO:0000256" key="1">
    <source>
        <dbReference type="ARBA" id="ARBA00001971"/>
    </source>
</evidence>
<dbReference type="InterPro" id="IPR036396">
    <property type="entry name" value="Cyt_P450_sf"/>
</dbReference>
<evidence type="ECO:0000313" key="5">
    <source>
        <dbReference type="EMBL" id="RUP47565.1"/>
    </source>
</evidence>
<keyword evidence="6" id="KW-1185">Reference proteome</keyword>
<dbReference type="GO" id="GO:0005506">
    <property type="term" value="F:iron ion binding"/>
    <property type="evidence" value="ECO:0007669"/>
    <property type="project" value="InterPro"/>
</dbReference>
<dbReference type="PANTHER" id="PTHR46206">
    <property type="entry name" value="CYTOCHROME P450"/>
    <property type="match status" value="1"/>
</dbReference>
<evidence type="ECO:0000256" key="3">
    <source>
        <dbReference type="ARBA" id="ARBA00022723"/>
    </source>
</evidence>
<name>A0A433D9N2_9FUNG</name>
<organism evidence="5 6">
    <name type="scientific">Jimgerdemannia flammicorona</name>
    <dbReference type="NCBI Taxonomy" id="994334"/>
    <lineage>
        <taxon>Eukaryota</taxon>
        <taxon>Fungi</taxon>
        <taxon>Fungi incertae sedis</taxon>
        <taxon>Mucoromycota</taxon>
        <taxon>Mucoromycotina</taxon>
        <taxon>Endogonomycetes</taxon>
        <taxon>Endogonales</taxon>
        <taxon>Endogonaceae</taxon>
        <taxon>Jimgerdemannia</taxon>
    </lineage>
</organism>
<evidence type="ECO:0000256" key="2">
    <source>
        <dbReference type="ARBA" id="ARBA00010617"/>
    </source>
</evidence>
<dbReference type="Gene3D" id="1.10.630.10">
    <property type="entry name" value="Cytochrome P450"/>
    <property type="match status" value="1"/>
</dbReference>
<evidence type="ECO:0000313" key="6">
    <source>
        <dbReference type="Proteomes" id="UP000268093"/>
    </source>
</evidence>
<evidence type="ECO:0000256" key="4">
    <source>
        <dbReference type="SAM" id="Phobius"/>
    </source>
</evidence>
<keyword evidence="3" id="KW-0479">Metal-binding</keyword>
<dbReference type="Proteomes" id="UP000268093">
    <property type="component" value="Unassembled WGS sequence"/>
</dbReference>
<dbReference type="SUPFAM" id="SSF48264">
    <property type="entry name" value="Cytochrome P450"/>
    <property type="match status" value="1"/>
</dbReference>
<dbReference type="AlphaFoldDB" id="A0A433D9N2"/>
<proteinExistence type="inferred from homology"/>
<comment type="cofactor">
    <cofactor evidence="1">
        <name>heme</name>
        <dbReference type="ChEBI" id="CHEBI:30413"/>
    </cofactor>
</comment>
<dbReference type="OrthoDB" id="1844152at2759"/>
<comment type="similarity">
    <text evidence="2">Belongs to the cytochrome P450 family.</text>
</comment>
<keyword evidence="4" id="KW-0472">Membrane</keyword>
<reference evidence="5 6" key="1">
    <citation type="journal article" date="2018" name="New Phytol.">
        <title>Phylogenomics of Endogonaceae and evolution of mycorrhizas within Mucoromycota.</title>
        <authorList>
            <person name="Chang Y."/>
            <person name="Desiro A."/>
            <person name="Na H."/>
            <person name="Sandor L."/>
            <person name="Lipzen A."/>
            <person name="Clum A."/>
            <person name="Barry K."/>
            <person name="Grigoriev I.V."/>
            <person name="Martin F.M."/>
            <person name="Stajich J.E."/>
            <person name="Smith M.E."/>
            <person name="Bonito G."/>
            <person name="Spatafora J.W."/>
        </authorList>
    </citation>
    <scope>NUCLEOTIDE SEQUENCE [LARGE SCALE GENOMIC DNA]</scope>
    <source>
        <strain evidence="5 6">GMNB39</strain>
    </source>
</reference>
<gene>
    <name evidence="5" type="ORF">BC936DRAFT_145582</name>
</gene>
<dbReference type="GO" id="GO:0020037">
    <property type="term" value="F:heme binding"/>
    <property type="evidence" value="ECO:0007669"/>
    <property type="project" value="InterPro"/>
</dbReference>